<evidence type="ECO:0000313" key="8">
    <source>
        <dbReference type="EMBL" id="KRQ99964.1"/>
    </source>
</evidence>
<keyword evidence="4" id="KW-0732">Signal</keyword>
<comment type="similarity">
    <text evidence="1">Belongs to the tannase family.</text>
</comment>
<dbReference type="OrthoDB" id="7197884at2"/>
<evidence type="ECO:0000256" key="7">
    <source>
        <dbReference type="ARBA" id="ARBA00023157"/>
    </source>
</evidence>
<organism evidence="8 9">
    <name type="scientific">Bradyrhizobium valentinum</name>
    <dbReference type="NCBI Taxonomy" id="1518501"/>
    <lineage>
        <taxon>Bacteria</taxon>
        <taxon>Pseudomonadati</taxon>
        <taxon>Pseudomonadota</taxon>
        <taxon>Alphaproteobacteria</taxon>
        <taxon>Hyphomicrobiales</taxon>
        <taxon>Nitrobacteraceae</taxon>
        <taxon>Bradyrhizobium</taxon>
    </lineage>
</organism>
<keyword evidence="2" id="KW-0719">Serine esterase</keyword>
<keyword evidence="5" id="KW-0378">Hydrolase</keyword>
<evidence type="ECO:0000256" key="3">
    <source>
        <dbReference type="ARBA" id="ARBA00022723"/>
    </source>
</evidence>
<reference evidence="8 9" key="1">
    <citation type="submission" date="2014-03" db="EMBL/GenBank/DDBJ databases">
        <title>Bradyrhizobium valentinum sp. nov., isolated from effective nodules of Lupinus mariae-josephae, a lupine endemic of basic-lime soils in Eastern Spain.</title>
        <authorList>
            <person name="Duran D."/>
            <person name="Rey L."/>
            <person name="Navarro A."/>
            <person name="Busquets A."/>
            <person name="Imperial J."/>
            <person name="Ruiz-Argueso T."/>
        </authorList>
    </citation>
    <scope>NUCLEOTIDE SEQUENCE [LARGE SCALE GENOMIC DNA]</scope>
    <source>
        <strain evidence="8 9">LmjM3</strain>
    </source>
</reference>
<dbReference type="GO" id="GO:0046872">
    <property type="term" value="F:metal ion binding"/>
    <property type="evidence" value="ECO:0007669"/>
    <property type="project" value="UniProtKB-KW"/>
</dbReference>
<evidence type="ECO:0008006" key="10">
    <source>
        <dbReference type="Google" id="ProtNLM"/>
    </source>
</evidence>
<dbReference type="STRING" id="1518501.CQ10_03515"/>
<keyword evidence="3" id="KW-0479">Metal-binding</keyword>
<dbReference type="EMBL" id="LLXX01000169">
    <property type="protein sequence ID" value="KRQ99964.1"/>
    <property type="molecule type" value="Genomic_DNA"/>
</dbReference>
<comment type="caution">
    <text evidence="8">The sequence shown here is derived from an EMBL/GenBank/DDBJ whole genome shotgun (WGS) entry which is preliminary data.</text>
</comment>
<evidence type="ECO:0000256" key="1">
    <source>
        <dbReference type="ARBA" id="ARBA00006249"/>
    </source>
</evidence>
<dbReference type="PANTHER" id="PTHR33938:SF15">
    <property type="entry name" value="FERULOYL ESTERASE B-RELATED"/>
    <property type="match status" value="1"/>
</dbReference>
<name>A0A0R3L7K5_9BRAD</name>
<accession>A0A0R3L7K5</accession>
<dbReference type="InterPro" id="IPR029058">
    <property type="entry name" value="AB_hydrolase_fold"/>
</dbReference>
<dbReference type="GO" id="GO:0052689">
    <property type="term" value="F:carboxylic ester hydrolase activity"/>
    <property type="evidence" value="ECO:0007669"/>
    <property type="project" value="UniProtKB-KW"/>
</dbReference>
<evidence type="ECO:0000256" key="5">
    <source>
        <dbReference type="ARBA" id="ARBA00022801"/>
    </source>
</evidence>
<protein>
    <recommendedName>
        <fullName evidence="10">Feruloyl esterase</fullName>
    </recommendedName>
</protein>
<keyword evidence="6" id="KW-0106">Calcium</keyword>
<gene>
    <name evidence="8" type="ORF">CP49_33890</name>
</gene>
<evidence type="ECO:0000313" key="9">
    <source>
        <dbReference type="Proteomes" id="UP000051913"/>
    </source>
</evidence>
<keyword evidence="9" id="KW-1185">Reference proteome</keyword>
<evidence type="ECO:0000256" key="4">
    <source>
        <dbReference type="ARBA" id="ARBA00022729"/>
    </source>
</evidence>
<dbReference type="SUPFAM" id="SSF53474">
    <property type="entry name" value="alpha/beta-Hydrolases"/>
    <property type="match status" value="1"/>
</dbReference>
<dbReference type="Pfam" id="PF07519">
    <property type="entry name" value="Tannase"/>
    <property type="match status" value="1"/>
</dbReference>
<dbReference type="PANTHER" id="PTHR33938">
    <property type="entry name" value="FERULOYL ESTERASE B-RELATED"/>
    <property type="match status" value="1"/>
</dbReference>
<evidence type="ECO:0000256" key="2">
    <source>
        <dbReference type="ARBA" id="ARBA00022487"/>
    </source>
</evidence>
<dbReference type="InterPro" id="IPR011118">
    <property type="entry name" value="Tannase/feruloyl_esterase"/>
</dbReference>
<dbReference type="Proteomes" id="UP000051913">
    <property type="component" value="Unassembled WGS sequence"/>
</dbReference>
<sequence>MENKKTEKGSETMSIKGKGTRAALLLAAFGYLTPALADSLSCDDGIKAAFRPDADTKVVAVRLVKKGEELKAPDAPQPVTAAADLCLVKLLVGPGATAEKDKNARSYSEGIGIEVWLPTHANWNERIRNYGGGGWVGGGHRYADKIGSKVPAIVNANIGYASGTTDAGQPWYQDGSFAFLSNGKINVEALRDFSVRAMVEQAVKTKALVNLYYGKAPKFTYYDGHSQGGRQGMKLVQEYPELYDGYMIAQPALNIAKFGTAGLYPQIVMKTELGFTSANKIEAAAFAAKVAAANKRAVAVCDKAGLGFLLDPFACDYNPARDTELLCAREAGEGVTGNNADAATCMSLKEANALNRIWYGATSDGSFDVAQSADARSGKSLGKNQLWWTFTKSTGIGNLITSASAYGVALALQDVSYAPDASTASSGEPITNGSTNVRNKWMELDYAGLADAVNKGVALQPTLFSDLITDKADLGKLRDLGRKVVVHTGLVDDAIPPAGNINYHERVVAAMGGHAEVQKFMRMYLLPGSAHSSQGRAYTVGGKNDSVPLPKLPGNANQTPTREQDQFFTALVDWVEKGAAPGEILLTSRDKSLSYPVCVYPLRTTWSGNEDAKQAASYSCR</sequence>
<evidence type="ECO:0000256" key="6">
    <source>
        <dbReference type="ARBA" id="ARBA00022837"/>
    </source>
</evidence>
<dbReference type="AlphaFoldDB" id="A0A0R3L7K5"/>
<keyword evidence="7" id="KW-1015">Disulfide bond</keyword>
<proteinExistence type="inferred from homology"/>